<proteinExistence type="predicted"/>
<accession>A0A1L7T4H4</accession>
<gene>
    <name evidence="2" type="ORF">FMAN_03041</name>
</gene>
<evidence type="ECO:0000313" key="3">
    <source>
        <dbReference type="Proteomes" id="UP000184255"/>
    </source>
</evidence>
<sequence length="440" mass="49423">MAIPGNDFMKSLEDLFSEAGAKGRDAKTEFIHLRTSLIGYIATTSGHGLTTARARAKYNLKFTDGTEPETHIAFFPSSHDITEKRPQLEAATTAEEFIGIIGTVFSEQRSRSRKKKRPSRKRSNAGPPESPMNNAQKRLETEAANKALSTSDDSPRKRIKLNTSKNKSDVSEPAVFSTAHQSKDKTPTQVPSPEDTVNDDDASVLSPMDIDSGATSSQDKVEEVNGEQSTVEGQNNHDSSAQRPLQDRDDTRMNDADIETLPAYCRSDILEVVTAVEGIEEHQWKDFKPTLLEMLGQMHKEPTPEQHEKALKRLSIAIAQTEQERSLIPVKAWKRYEEKLTDETKKGLFDCLWSRRLFKVGKIIYLPEEEVAMESQCWERLKAAARICAILIEMTAKPEEQDNQKDTDMWLIEKLGDISFLEKLFACKDRLGAIRGPGRD</sequence>
<comment type="caution">
    <text evidence="2">The sequence shown here is derived from an EMBL/GenBank/DDBJ whole genome shotgun (WGS) entry which is preliminary data.</text>
</comment>
<name>A0A1L7T4H4_FUSMA</name>
<dbReference type="RefSeq" id="XP_041682335.1">
    <property type="nucleotide sequence ID" value="XM_041831809.1"/>
</dbReference>
<feature type="compositionally biased region" description="Basic residues" evidence="1">
    <location>
        <begin position="111"/>
        <end position="123"/>
    </location>
</feature>
<dbReference type="VEuPathDB" id="FungiDB:FMAN_03041"/>
<dbReference type="EMBL" id="FCQH01000006">
    <property type="protein sequence ID" value="CVK93658.1"/>
    <property type="molecule type" value="Genomic_DNA"/>
</dbReference>
<organism evidence="2 3">
    <name type="scientific">Fusarium mangiferae</name>
    <name type="common">Mango malformation disease fungus</name>
    <dbReference type="NCBI Taxonomy" id="192010"/>
    <lineage>
        <taxon>Eukaryota</taxon>
        <taxon>Fungi</taxon>
        <taxon>Dikarya</taxon>
        <taxon>Ascomycota</taxon>
        <taxon>Pezizomycotina</taxon>
        <taxon>Sordariomycetes</taxon>
        <taxon>Hypocreomycetidae</taxon>
        <taxon>Hypocreales</taxon>
        <taxon>Nectriaceae</taxon>
        <taxon>Fusarium</taxon>
        <taxon>Fusarium fujikuroi species complex</taxon>
    </lineage>
</organism>
<evidence type="ECO:0000313" key="2">
    <source>
        <dbReference type="EMBL" id="CVK93658.1"/>
    </source>
</evidence>
<feature type="compositionally biased region" description="Polar residues" evidence="1">
    <location>
        <begin position="226"/>
        <end position="243"/>
    </location>
</feature>
<evidence type="ECO:0000256" key="1">
    <source>
        <dbReference type="SAM" id="MobiDB-lite"/>
    </source>
</evidence>
<dbReference type="AlphaFoldDB" id="A0A1L7T4H4"/>
<protein>
    <submittedName>
        <fullName evidence="2">Uncharacterized protein</fullName>
    </submittedName>
</protein>
<keyword evidence="3" id="KW-1185">Reference proteome</keyword>
<feature type="region of interest" description="Disordered" evidence="1">
    <location>
        <begin position="106"/>
        <end position="250"/>
    </location>
</feature>
<dbReference type="GeneID" id="65082312"/>
<dbReference type="Proteomes" id="UP000184255">
    <property type="component" value="Unassembled WGS sequence"/>
</dbReference>
<reference evidence="3" key="1">
    <citation type="journal article" date="2016" name="Genome Biol. Evol.">
        <title>Comparative 'omics' of the Fusarium fujikuroi species complex highlights differences in genetic potential and metabolite synthesis.</title>
        <authorList>
            <person name="Niehaus E.-M."/>
            <person name="Muensterkoetter M."/>
            <person name="Proctor R.H."/>
            <person name="Brown D.W."/>
            <person name="Sharon A."/>
            <person name="Idan Y."/>
            <person name="Oren-Young L."/>
            <person name="Sieber C.M."/>
            <person name="Novak O."/>
            <person name="Pencik A."/>
            <person name="Tarkowska D."/>
            <person name="Hromadova K."/>
            <person name="Freeman S."/>
            <person name="Maymon M."/>
            <person name="Elazar M."/>
            <person name="Youssef S.A."/>
            <person name="El-Shabrawy E.S.M."/>
            <person name="Shalaby A.B.A."/>
            <person name="Houterman P."/>
            <person name="Brock N.L."/>
            <person name="Burkhardt I."/>
            <person name="Tsavkelova E.A."/>
            <person name="Dickschat J.S."/>
            <person name="Galuszka P."/>
            <person name="Gueldener U."/>
            <person name="Tudzynski B."/>
        </authorList>
    </citation>
    <scope>NUCLEOTIDE SEQUENCE [LARGE SCALE GENOMIC DNA]</scope>
    <source>
        <strain evidence="3">MRC7560</strain>
    </source>
</reference>